<dbReference type="SUPFAM" id="SSF51735">
    <property type="entry name" value="NAD(P)-binding Rossmann-fold domains"/>
    <property type="match status" value="1"/>
</dbReference>
<organism evidence="3 4">
    <name type="scientific">Longivirga aurantiaca</name>
    <dbReference type="NCBI Taxonomy" id="1837743"/>
    <lineage>
        <taxon>Bacteria</taxon>
        <taxon>Bacillati</taxon>
        <taxon>Actinomycetota</taxon>
        <taxon>Actinomycetes</taxon>
        <taxon>Sporichthyales</taxon>
        <taxon>Sporichthyaceae</taxon>
        <taxon>Longivirga</taxon>
    </lineage>
</organism>
<dbReference type="Proteomes" id="UP001596138">
    <property type="component" value="Unassembled WGS sequence"/>
</dbReference>
<evidence type="ECO:0000256" key="2">
    <source>
        <dbReference type="ARBA" id="ARBA00023002"/>
    </source>
</evidence>
<keyword evidence="4" id="KW-1185">Reference proteome</keyword>
<sequence>MSALGAGSLVVVTGAGGPAGTAMVRALIETGAHVAAADRTQSKLDALGASLGDGAARFRGTAVDLLDSAAVRAWADAAAASHPSGAPRVDGVIHLVGGWRGGKGFLDNTVADSELMLDLLVRTLQHVSLAYHDHLVASPRSEFVIVSAAAAEKPTAGNAAYAAAKSAAEAWTAALADSFGKLAPESAAATTLVVKALVHDEMRAADPSKTFPGYTDVADLAAETVALWSLPAAEANGLRKVLVP</sequence>
<comment type="caution">
    <text evidence="3">The sequence shown here is derived from an EMBL/GenBank/DDBJ whole genome shotgun (WGS) entry which is preliminary data.</text>
</comment>
<accession>A0ABW1T570</accession>
<evidence type="ECO:0000313" key="3">
    <source>
        <dbReference type="EMBL" id="MFC6239002.1"/>
    </source>
</evidence>
<protein>
    <submittedName>
        <fullName evidence="3">SDR family NAD(P)-dependent oxidoreductase</fullName>
    </submittedName>
</protein>
<dbReference type="Gene3D" id="3.40.50.720">
    <property type="entry name" value="NAD(P)-binding Rossmann-like Domain"/>
    <property type="match status" value="1"/>
</dbReference>
<dbReference type="Pfam" id="PF00106">
    <property type="entry name" value="adh_short"/>
    <property type="match status" value="1"/>
</dbReference>
<gene>
    <name evidence="3" type="ORF">ACFQGU_14035</name>
</gene>
<comment type="similarity">
    <text evidence="1">Belongs to the short-chain dehydrogenases/reductases (SDR) family.</text>
</comment>
<dbReference type="PROSITE" id="PS00061">
    <property type="entry name" value="ADH_SHORT"/>
    <property type="match status" value="1"/>
</dbReference>
<dbReference type="InterPro" id="IPR036291">
    <property type="entry name" value="NAD(P)-bd_dom_sf"/>
</dbReference>
<dbReference type="RefSeq" id="WP_386767691.1">
    <property type="nucleotide sequence ID" value="NZ_JBHSTI010000008.1"/>
</dbReference>
<dbReference type="PANTHER" id="PTHR43477:SF1">
    <property type="entry name" value="DIHYDROANTICAPSIN 7-DEHYDROGENASE"/>
    <property type="match status" value="1"/>
</dbReference>
<evidence type="ECO:0000256" key="1">
    <source>
        <dbReference type="ARBA" id="ARBA00006484"/>
    </source>
</evidence>
<dbReference type="EMBL" id="JBHSTI010000008">
    <property type="protein sequence ID" value="MFC6239002.1"/>
    <property type="molecule type" value="Genomic_DNA"/>
</dbReference>
<name>A0ABW1T570_9ACTN</name>
<dbReference type="InterPro" id="IPR020904">
    <property type="entry name" value="Sc_DH/Rdtase_CS"/>
</dbReference>
<evidence type="ECO:0000313" key="4">
    <source>
        <dbReference type="Proteomes" id="UP001596138"/>
    </source>
</evidence>
<keyword evidence="2" id="KW-0560">Oxidoreductase</keyword>
<reference evidence="4" key="1">
    <citation type="journal article" date="2019" name="Int. J. Syst. Evol. Microbiol.">
        <title>The Global Catalogue of Microorganisms (GCM) 10K type strain sequencing project: providing services to taxonomists for standard genome sequencing and annotation.</title>
        <authorList>
            <consortium name="The Broad Institute Genomics Platform"/>
            <consortium name="The Broad Institute Genome Sequencing Center for Infectious Disease"/>
            <person name="Wu L."/>
            <person name="Ma J."/>
        </authorList>
    </citation>
    <scope>NUCLEOTIDE SEQUENCE [LARGE SCALE GENOMIC DNA]</scope>
    <source>
        <strain evidence="4">CGMCC 4.7317</strain>
    </source>
</reference>
<dbReference type="PANTHER" id="PTHR43477">
    <property type="entry name" value="DIHYDROANTICAPSIN 7-DEHYDROGENASE"/>
    <property type="match status" value="1"/>
</dbReference>
<dbReference type="InterPro" id="IPR051122">
    <property type="entry name" value="SDR_DHRS6-like"/>
</dbReference>
<proteinExistence type="inferred from homology"/>
<dbReference type="InterPro" id="IPR002347">
    <property type="entry name" value="SDR_fam"/>
</dbReference>